<name>A0ACC0WYW5_9STRA</name>
<proteinExistence type="predicted"/>
<protein>
    <submittedName>
        <fullName evidence="1">Uncharacterized protein</fullName>
    </submittedName>
</protein>
<keyword evidence="2" id="KW-1185">Reference proteome</keyword>
<evidence type="ECO:0000313" key="1">
    <source>
        <dbReference type="EMBL" id="KAI9923308.1"/>
    </source>
</evidence>
<dbReference type="Proteomes" id="UP001163321">
    <property type="component" value="Chromosome 1"/>
</dbReference>
<dbReference type="EMBL" id="CM047580">
    <property type="protein sequence ID" value="KAI9923308.1"/>
    <property type="molecule type" value="Genomic_DNA"/>
</dbReference>
<organism evidence="1 2">
    <name type="scientific">Peronosclerospora sorghi</name>
    <dbReference type="NCBI Taxonomy" id="230839"/>
    <lineage>
        <taxon>Eukaryota</taxon>
        <taxon>Sar</taxon>
        <taxon>Stramenopiles</taxon>
        <taxon>Oomycota</taxon>
        <taxon>Peronosporomycetes</taxon>
        <taxon>Peronosporales</taxon>
        <taxon>Peronosporaceae</taxon>
        <taxon>Peronosclerospora</taxon>
    </lineage>
</organism>
<reference evidence="1 2" key="1">
    <citation type="journal article" date="2022" name="bioRxiv">
        <title>The genome of the oomycete Peronosclerospora sorghi, a cosmopolitan pathogen of maize and sorghum, is inflated with dispersed pseudogenes.</title>
        <authorList>
            <person name="Fletcher K."/>
            <person name="Martin F."/>
            <person name="Isakeit T."/>
            <person name="Cavanaugh K."/>
            <person name="Magill C."/>
            <person name="Michelmore R."/>
        </authorList>
    </citation>
    <scope>NUCLEOTIDE SEQUENCE [LARGE SCALE GENOMIC DNA]</scope>
    <source>
        <strain evidence="1">P6</strain>
    </source>
</reference>
<sequence length="136" mass="15289">MQWHTTSREVDGGTYKLTVASRTSALNTSFLASKKVAHVFAGVFSGDDVGIKTVGPARHSSKRRKDSTQVKLSVTLKHPHQTRQQVLSLSASSKRSVSLLYDSVKLLHKKIKMYWIIVNCWTMDNSEFELSLSTYE</sequence>
<accession>A0ACC0WYW5</accession>
<evidence type="ECO:0000313" key="2">
    <source>
        <dbReference type="Proteomes" id="UP001163321"/>
    </source>
</evidence>
<gene>
    <name evidence="1" type="ORF">PsorP6_001619</name>
</gene>
<comment type="caution">
    <text evidence="1">The sequence shown here is derived from an EMBL/GenBank/DDBJ whole genome shotgun (WGS) entry which is preliminary data.</text>
</comment>